<dbReference type="InterPro" id="IPR001360">
    <property type="entry name" value="Glyco_hydro_1"/>
</dbReference>
<dbReference type="GO" id="GO:0008422">
    <property type="term" value="F:beta-glucosidase activity"/>
    <property type="evidence" value="ECO:0000318"/>
    <property type="project" value="GO_Central"/>
</dbReference>
<evidence type="ECO:0000256" key="2">
    <source>
        <dbReference type="ARBA" id="ARBA00022801"/>
    </source>
</evidence>
<dbReference type="GO" id="GO:0005975">
    <property type="term" value="P:carbohydrate metabolic process"/>
    <property type="evidence" value="ECO:0007669"/>
    <property type="project" value="InterPro"/>
</dbReference>
<dbReference type="InterPro" id="IPR018120">
    <property type="entry name" value="Glyco_hydro_1_AS"/>
</dbReference>
<reference evidence="6 7" key="2">
    <citation type="journal article" date="2017" name="Genome Biol.">
        <title>New reference genome sequences of hot pepper reveal the massive evolution of plant disease-resistance genes by retroduplication.</title>
        <authorList>
            <person name="Kim S."/>
            <person name="Park J."/>
            <person name="Yeom S.I."/>
            <person name="Kim Y.M."/>
            <person name="Seo E."/>
            <person name="Kim K.T."/>
            <person name="Kim M.S."/>
            <person name="Lee J.M."/>
            <person name="Cheong K."/>
            <person name="Shin H.S."/>
            <person name="Kim S.B."/>
            <person name="Han K."/>
            <person name="Lee J."/>
            <person name="Park M."/>
            <person name="Lee H.A."/>
            <person name="Lee H.Y."/>
            <person name="Lee Y."/>
            <person name="Oh S."/>
            <person name="Lee J.H."/>
            <person name="Choi E."/>
            <person name="Choi E."/>
            <person name="Lee S.E."/>
            <person name="Jeon J."/>
            <person name="Kim H."/>
            <person name="Choi G."/>
            <person name="Song H."/>
            <person name="Lee J."/>
            <person name="Lee S.C."/>
            <person name="Kwon J.K."/>
            <person name="Lee H.Y."/>
            <person name="Koo N."/>
            <person name="Hong Y."/>
            <person name="Kim R.W."/>
            <person name="Kang W.H."/>
            <person name="Huh J.H."/>
            <person name="Kang B.C."/>
            <person name="Yang T.J."/>
            <person name="Lee Y.H."/>
            <person name="Bennetzen J.L."/>
            <person name="Choi D."/>
        </authorList>
    </citation>
    <scope>NUCLEOTIDE SEQUENCE [LARGE SCALE GENOMIC DNA]</scope>
    <source>
        <strain evidence="7">cv. CM334</strain>
    </source>
</reference>
<reference evidence="6 7" key="1">
    <citation type="journal article" date="2014" name="Nat. Genet.">
        <title>Genome sequence of the hot pepper provides insights into the evolution of pungency in Capsicum species.</title>
        <authorList>
            <person name="Kim S."/>
            <person name="Park M."/>
            <person name="Yeom S.I."/>
            <person name="Kim Y.M."/>
            <person name="Lee J.M."/>
            <person name="Lee H.A."/>
            <person name="Seo E."/>
            <person name="Choi J."/>
            <person name="Cheong K."/>
            <person name="Kim K.T."/>
            <person name="Jung K."/>
            <person name="Lee G.W."/>
            <person name="Oh S.K."/>
            <person name="Bae C."/>
            <person name="Kim S.B."/>
            <person name="Lee H.Y."/>
            <person name="Kim S.Y."/>
            <person name="Kim M.S."/>
            <person name="Kang B.C."/>
            <person name="Jo Y.D."/>
            <person name="Yang H.B."/>
            <person name="Jeong H.J."/>
            <person name="Kang W.H."/>
            <person name="Kwon J.K."/>
            <person name="Shin C."/>
            <person name="Lim J.Y."/>
            <person name="Park J.H."/>
            <person name="Huh J.H."/>
            <person name="Kim J.S."/>
            <person name="Kim B.D."/>
            <person name="Cohen O."/>
            <person name="Paran I."/>
            <person name="Suh M.C."/>
            <person name="Lee S.B."/>
            <person name="Kim Y.K."/>
            <person name="Shin Y."/>
            <person name="Noh S.J."/>
            <person name="Park J."/>
            <person name="Seo Y.S."/>
            <person name="Kwon S.Y."/>
            <person name="Kim H.A."/>
            <person name="Park J.M."/>
            <person name="Kim H.J."/>
            <person name="Choi S.B."/>
            <person name="Bosland P.W."/>
            <person name="Reeves G."/>
            <person name="Jo S.H."/>
            <person name="Lee B.W."/>
            <person name="Cho H.T."/>
            <person name="Choi H.S."/>
            <person name="Lee M.S."/>
            <person name="Yu Y."/>
            <person name="Do Choi Y."/>
            <person name="Park B.S."/>
            <person name="van Deynze A."/>
            <person name="Ashrafi H."/>
            <person name="Hill T."/>
            <person name="Kim W.T."/>
            <person name="Pai H.S."/>
            <person name="Ahn H.K."/>
            <person name="Yeam I."/>
            <person name="Giovannoni J.J."/>
            <person name="Rose J.K."/>
            <person name="Sorensen I."/>
            <person name="Lee S.J."/>
            <person name="Kim R.W."/>
            <person name="Choi I.Y."/>
            <person name="Choi B.S."/>
            <person name="Lim J.S."/>
            <person name="Lee Y.H."/>
            <person name="Choi D."/>
        </authorList>
    </citation>
    <scope>NUCLEOTIDE SEQUENCE [LARGE SCALE GENOMIC DNA]</scope>
    <source>
        <strain evidence="7">cv. CM334</strain>
    </source>
</reference>
<dbReference type="AlphaFoldDB" id="A0A2G2YM66"/>
<dbReference type="Gene3D" id="3.20.20.80">
    <property type="entry name" value="Glycosidases"/>
    <property type="match status" value="1"/>
</dbReference>
<evidence type="ECO:0000313" key="7">
    <source>
        <dbReference type="Proteomes" id="UP000222542"/>
    </source>
</evidence>
<comment type="caution">
    <text evidence="6">The sequence shown here is derived from an EMBL/GenBank/DDBJ whole genome shotgun (WGS) entry which is preliminary data.</text>
</comment>
<evidence type="ECO:0000256" key="1">
    <source>
        <dbReference type="ARBA" id="ARBA00010838"/>
    </source>
</evidence>
<dbReference type="InterPro" id="IPR017853">
    <property type="entry name" value="GH"/>
</dbReference>
<feature type="active site" description="Nucleophile" evidence="4">
    <location>
        <position position="481"/>
    </location>
</feature>
<dbReference type="EMBL" id="AYRZ02000010">
    <property type="protein sequence ID" value="PHT70826.1"/>
    <property type="molecule type" value="Genomic_DNA"/>
</dbReference>
<accession>A0A2G2YM66</accession>
<dbReference type="OMA" id="MRIRYYE"/>
<proteinExistence type="inferred from homology"/>
<dbReference type="Proteomes" id="UP000222542">
    <property type="component" value="Unassembled WGS sequence"/>
</dbReference>
<keyword evidence="3" id="KW-0326">Glycosidase</keyword>
<dbReference type="FunFam" id="3.20.20.80:FF:000020">
    <property type="entry name" value="Beta-glucosidase 12"/>
    <property type="match status" value="1"/>
</dbReference>
<keyword evidence="7" id="KW-1185">Reference proteome</keyword>
<comment type="similarity">
    <text evidence="1 5">Belongs to the glycosyl hydrolase 1 family.</text>
</comment>
<name>A0A2G2YM66_CAPAN</name>
<organism evidence="6 7">
    <name type="scientific">Capsicum annuum</name>
    <name type="common">Capsicum pepper</name>
    <dbReference type="NCBI Taxonomy" id="4072"/>
    <lineage>
        <taxon>Eukaryota</taxon>
        <taxon>Viridiplantae</taxon>
        <taxon>Streptophyta</taxon>
        <taxon>Embryophyta</taxon>
        <taxon>Tracheophyta</taxon>
        <taxon>Spermatophyta</taxon>
        <taxon>Magnoliopsida</taxon>
        <taxon>eudicotyledons</taxon>
        <taxon>Gunneridae</taxon>
        <taxon>Pentapetalae</taxon>
        <taxon>asterids</taxon>
        <taxon>lamiids</taxon>
        <taxon>Solanales</taxon>
        <taxon>Solanaceae</taxon>
        <taxon>Solanoideae</taxon>
        <taxon>Capsiceae</taxon>
        <taxon>Capsicum</taxon>
    </lineage>
</organism>
<dbReference type="PANTHER" id="PTHR10353">
    <property type="entry name" value="GLYCOSYL HYDROLASE"/>
    <property type="match status" value="1"/>
</dbReference>
<dbReference type="SUPFAM" id="SSF51445">
    <property type="entry name" value="(Trans)glycosidases"/>
    <property type="match status" value="1"/>
</dbReference>
<dbReference type="PROSITE" id="PS00572">
    <property type="entry name" value="GLYCOSYL_HYDROL_F1_1"/>
    <property type="match status" value="1"/>
</dbReference>
<protein>
    <submittedName>
        <fullName evidence="6">Vicianin hydrolase</fullName>
    </submittedName>
</protein>
<evidence type="ECO:0000256" key="3">
    <source>
        <dbReference type="ARBA" id="ARBA00023295"/>
    </source>
</evidence>
<dbReference type="Gramene" id="PHT70826">
    <property type="protein sequence ID" value="PHT70826"/>
    <property type="gene ID" value="T459_25930"/>
</dbReference>
<dbReference type="PANTHER" id="PTHR10353:SF297">
    <property type="entry name" value="VICIANIN HYDROLASE-LIKE"/>
    <property type="match status" value="1"/>
</dbReference>
<dbReference type="PRINTS" id="PR00131">
    <property type="entry name" value="GLHYDRLASE1"/>
</dbReference>
<sequence>MWDRASRCIRENASEVLGVSRGRAGHHRGDWWWNEEVEKKVGTKKGAYAKLVESKDEEEKRVNRKEYKLARKEAKSTVTAAKTAAFESLYAGLQEKGGEKKLFRLAKARERKGRDLDQIEGGARLGGRGPSIWDTFTHKHPEKIFDRSTGDVAVDFYHRYKEDIRLLKEVGMKAFRLSISWSRILPYGKVSKGVNPEGIKFYNNVINEIISNGLTPFVTLFHWDTPQGLETEYGGFMSSKIVKDYADYADICFKEFGDRVKHWITLNEPLSYSMNGYAKGTFAPGRCSSYVGNCTKGNSATEPYIVAHNLLLAHATGVKVYRQKYQKTQKGKIGVTLVTHWFVPKIKTPLGLKAPQKALDFFLGWFLDPITYGDYPASMRANVGRRLPKFTPEQKKLVKGSMDFLGMNYYTTQYASPMLSVPRVNLSYTTDGHVDMTTQKDGKPIGTPTALNWLFIYPRGIYDLMIYLKQKYKNPPIYVTENGMADANNSTLPLKQALKDDMRIRYYEGHLWFLSKAIKAGANVKGHFAWSFLDDYEWDAGFTVRFGITFVDYKNGLKRYHKKSAYWYKKFLLNNGK</sequence>
<evidence type="ECO:0000256" key="4">
    <source>
        <dbReference type="PROSITE-ProRule" id="PRU10055"/>
    </source>
</evidence>
<evidence type="ECO:0000313" key="6">
    <source>
        <dbReference type="EMBL" id="PHT70826.1"/>
    </source>
</evidence>
<evidence type="ECO:0000256" key="5">
    <source>
        <dbReference type="RuleBase" id="RU003690"/>
    </source>
</evidence>
<gene>
    <name evidence="6" type="ORF">T459_25930</name>
</gene>
<dbReference type="Pfam" id="PF00232">
    <property type="entry name" value="Glyco_hydro_1"/>
    <property type="match status" value="1"/>
</dbReference>
<keyword evidence="2 6" id="KW-0378">Hydrolase</keyword>